<dbReference type="Proteomes" id="UP000075321">
    <property type="component" value="Unassembled WGS sequence"/>
</dbReference>
<protein>
    <submittedName>
        <fullName evidence="2">CobQ/CobB/MinD/ParA nucleotide binding domain protein</fullName>
    </submittedName>
</protein>
<dbReference type="Gene3D" id="3.40.50.300">
    <property type="entry name" value="P-loop containing nucleotide triphosphate hydrolases"/>
    <property type="match status" value="1"/>
</dbReference>
<evidence type="ECO:0000259" key="1">
    <source>
        <dbReference type="Pfam" id="PF13614"/>
    </source>
</evidence>
<dbReference type="CDD" id="cd02042">
    <property type="entry name" value="ParAB_family"/>
    <property type="match status" value="1"/>
</dbReference>
<evidence type="ECO:0000313" key="3">
    <source>
        <dbReference type="Proteomes" id="UP000075321"/>
    </source>
</evidence>
<comment type="caution">
    <text evidence="2">The sequence shown here is derived from an EMBL/GenBank/DDBJ whole genome shotgun (WGS) entry which is preliminary data.</text>
</comment>
<name>A0A151AB10_9EURY</name>
<dbReference type="PANTHER" id="PTHR13696">
    <property type="entry name" value="P-LOOP CONTAINING NUCLEOSIDE TRIPHOSPHATE HYDROLASE"/>
    <property type="match status" value="1"/>
</dbReference>
<dbReference type="InterPro" id="IPR027417">
    <property type="entry name" value="P-loop_NTPase"/>
</dbReference>
<dbReference type="InterPro" id="IPR050678">
    <property type="entry name" value="DNA_Partitioning_ATPase"/>
</dbReference>
<dbReference type="EMBL" id="LTAZ01000012">
    <property type="protein sequence ID" value="KYH24740.1"/>
    <property type="molecule type" value="Genomic_DNA"/>
</dbReference>
<dbReference type="PANTHER" id="PTHR13696:SF99">
    <property type="entry name" value="COBYRINIC ACID AC-DIAMIDE SYNTHASE"/>
    <property type="match status" value="1"/>
</dbReference>
<keyword evidence="3" id="KW-1185">Reference proteome</keyword>
<sequence length="294" mass="32429">MLISYTLWSEAGGVGKTALAVNLAAAHRRHGQRTLLIDLDPQNGGASHHIGVDENRSDPEADNLVRHLIDRPKGEFDGLVREAAHGIHVIPSHNMLDSLETNLQRAQEMEQDMGGRFVKELQLQNVLRSAGIPEKYDVVIIDPPATGGQHVYNAVSATGNVVIPLELSPKGEQSLYGLEDTVSNLEAETDTEIGVVAVVPNKVRRTRVGDKYQQAFSELSYPVAPTKIPIRGAMLNGAWDAQTTAYEFVIDNKRPDRERDTLEQFDTLARFIAEQFDVELTKEDISTEETEVVA</sequence>
<organism evidence="2 3">
    <name type="scientific">Halalkalicoccus paucihalophilus</name>
    <dbReference type="NCBI Taxonomy" id="1008153"/>
    <lineage>
        <taxon>Archaea</taxon>
        <taxon>Methanobacteriati</taxon>
        <taxon>Methanobacteriota</taxon>
        <taxon>Stenosarchaea group</taxon>
        <taxon>Halobacteria</taxon>
        <taxon>Halobacteriales</taxon>
        <taxon>Halococcaceae</taxon>
        <taxon>Halalkalicoccus</taxon>
    </lineage>
</organism>
<proteinExistence type="predicted"/>
<gene>
    <name evidence="2" type="ORF">HAPAU_31160</name>
</gene>
<dbReference type="Pfam" id="PF13614">
    <property type="entry name" value="AAA_31"/>
    <property type="match status" value="1"/>
</dbReference>
<feature type="domain" description="AAA" evidence="1">
    <location>
        <begin position="10"/>
        <end position="192"/>
    </location>
</feature>
<dbReference type="AlphaFoldDB" id="A0A151AB10"/>
<dbReference type="RefSeq" id="WP_066384369.1">
    <property type="nucleotide sequence ID" value="NZ_LTAZ01000012.1"/>
</dbReference>
<dbReference type="SUPFAM" id="SSF52540">
    <property type="entry name" value="P-loop containing nucleoside triphosphate hydrolases"/>
    <property type="match status" value="1"/>
</dbReference>
<evidence type="ECO:0000313" key="2">
    <source>
        <dbReference type="EMBL" id="KYH24740.1"/>
    </source>
</evidence>
<dbReference type="InterPro" id="IPR025669">
    <property type="entry name" value="AAA_dom"/>
</dbReference>
<reference evidence="2 3" key="1">
    <citation type="submission" date="2016-02" db="EMBL/GenBank/DDBJ databases">
        <title>Genome sequence of Halalkalicoccus paucihalophilus DSM 24557.</title>
        <authorList>
            <person name="Poehlein A."/>
            <person name="Daniel R."/>
        </authorList>
    </citation>
    <scope>NUCLEOTIDE SEQUENCE [LARGE SCALE GENOMIC DNA]</scope>
    <source>
        <strain evidence="2 3">DSM 24557</strain>
    </source>
</reference>
<dbReference type="PATRIC" id="fig|1008153.3.peg.3249"/>
<accession>A0A151AB10</accession>